<feature type="transmembrane region" description="Helical" evidence="1">
    <location>
        <begin position="145"/>
        <end position="162"/>
    </location>
</feature>
<keyword evidence="1" id="KW-0472">Membrane</keyword>
<dbReference type="EMBL" id="BAUV01000010">
    <property type="protein sequence ID" value="GAE34758.1"/>
    <property type="molecule type" value="Genomic_DNA"/>
</dbReference>
<keyword evidence="1" id="KW-1133">Transmembrane helix</keyword>
<protein>
    <submittedName>
        <fullName evidence="2">Uncharacterized protein</fullName>
    </submittedName>
</protein>
<name>W4QSZ1_HALA3</name>
<sequence length="211" mass="25723">MKLKQLVVVLTLCLFNLYRRTWTLVPKHYKSLAYVTFINAFYYYLFKRHLLWEFNPGNSNWRLVRAIHMIFVAPLLVLLYFSKLPTSNSRRIIYTFNAVILSALIEQVIAKRNLINYKHGWNVFWSGVIYLQMYVFSLLFNKRPILTWILSAFSVWFYIRKFKLPFTRRFLKGPYFLIFKQQRPSLLKRIKTVLYPYYSYLHKRFPLMKSL</sequence>
<keyword evidence="1" id="KW-0812">Transmembrane</keyword>
<accession>W4QSZ1</accession>
<proteinExistence type="predicted"/>
<evidence type="ECO:0000313" key="3">
    <source>
        <dbReference type="Proteomes" id="UP000018896"/>
    </source>
</evidence>
<evidence type="ECO:0000256" key="1">
    <source>
        <dbReference type="SAM" id="Phobius"/>
    </source>
</evidence>
<reference evidence="2 3" key="1">
    <citation type="journal article" date="2014" name="Genome Announc.">
        <title>Draft Genome Sequences of Three Alkaliphilic Bacillus Strains, Bacillus wakoensis JCM 9140T, Bacillus akibai JCM 9157T, and Bacillus hemicellulosilyticus JCM 9152T.</title>
        <authorList>
            <person name="Yuki M."/>
            <person name="Oshima K."/>
            <person name="Suda W."/>
            <person name="Oshida Y."/>
            <person name="Kitamura K."/>
            <person name="Iida T."/>
            <person name="Hattori M."/>
            <person name="Ohkuma M."/>
        </authorList>
    </citation>
    <scope>NUCLEOTIDE SEQUENCE [LARGE SCALE GENOMIC DNA]</scope>
    <source>
        <strain evidence="2 3">JCM 9157</strain>
    </source>
</reference>
<feature type="transmembrane region" description="Helical" evidence="1">
    <location>
        <begin position="121"/>
        <end position="139"/>
    </location>
</feature>
<dbReference type="STRING" id="1236973.JCM9157_1835"/>
<comment type="caution">
    <text evidence="2">The sequence shown here is derived from an EMBL/GenBank/DDBJ whole genome shotgun (WGS) entry which is preliminary data.</text>
</comment>
<dbReference type="eggNOG" id="ENOG50334A4">
    <property type="taxonomic scope" value="Bacteria"/>
</dbReference>
<dbReference type="AlphaFoldDB" id="W4QSZ1"/>
<gene>
    <name evidence="2" type="ORF">JCM9157_1835</name>
</gene>
<organism evidence="2 3">
    <name type="scientific">Halalkalibacter akibai (strain ATCC 43226 / DSM 21942 / CIP 109018 / JCM 9157 / 1139)</name>
    <name type="common">Bacillus akibai</name>
    <dbReference type="NCBI Taxonomy" id="1236973"/>
    <lineage>
        <taxon>Bacteria</taxon>
        <taxon>Bacillati</taxon>
        <taxon>Bacillota</taxon>
        <taxon>Bacilli</taxon>
        <taxon>Bacillales</taxon>
        <taxon>Bacillaceae</taxon>
        <taxon>Halalkalibacter</taxon>
    </lineage>
</organism>
<keyword evidence="3" id="KW-1185">Reference proteome</keyword>
<dbReference type="Proteomes" id="UP000018896">
    <property type="component" value="Unassembled WGS sequence"/>
</dbReference>
<feature type="transmembrane region" description="Helical" evidence="1">
    <location>
        <begin position="29"/>
        <end position="46"/>
    </location>
</feature>
<evidence type="ECO:0000313" key="2">
    <source>
        <dbReference type="EMBL" id="GAE34758.1"/>
    </source>
</evidence>
<feature type="transmembrane region" description="Helical" evidence="1">
    <location>
        <begin position="66"/>
        <end position="86"/>
    </location>
</feature>